<evidence type="ECO:0000313" key="2">
    <source>
        <dbReference type="Proteomes" id="UP001057402"/>
    </source>
</evidence>
<comment type="caution">
    <text evidence="1">The sequence shown here is derived from an EMBL/GenBank/DDBJ whole genome shotgun (WGS) entry which is preliminary data.</text>
</comment>
<sequence>MSCCSLCPSDLLLLQGRTRPSSLLLGRVLASGYSTRIMPGLPVGCFHRNARIRSTSDRTPIRSVMPDIAKDYQTFPTPLFPKPEADPKTVVSIILGGGSGSQLFPLTKASAKPAVPIGGCYRLIDFPVSNCIYSGINKIYILTQYNSQSLNRHKMDYVDFLQKHIDSGADISVSCVPIDERSSGYELVKMDELGRIMQILRKPPAGNILLKLLRDHPASNDFGSEVIPLAAEDYNVRAYMFCGYWEDIGIVRSFFDANSALTVQPSKFQFYDPQKPIFTMPRCLPPTRI</sequence>
<name>A0ACB9NZI1_9MYRT</name>
<keyword evidence="2" id="KW-1185">Reference proteome</keyword>
<gene>
    <name evidence="1" type="ORF">MLD38_025752</name>
</gene>
<dbReference type="EMBL" id="CM042886">
    <property type="protein sequence ID" value="KAI4340969.1"/>
    <property type="molecule type" value="Genomic_DNA"/>
</dbReference>
<protein>
    <submittedName>
        <fullName evidence="1">Uncharacterized protein</fullName>
    </submittedName>
</protein>
<organism evidence="1 2">
    <name type="scientific">Melastoma candidum</name>
    <dbReference type="NCBI Taxonomy" id="119954"/>
    <lineage>
        <taxon>Eukaryota</taxon>
        <taxon>Viridiplantae</taxon>
        <taxon>Streptophyta</taxon>
        <taxon>Embryophyta</taxon>
        <taxon>Tracheophyta</taxon>
        <taxon>Spermatophyta</taxon>
        <taxon>Magnoliopsida</taxon>
        <taxon>eudicotyledons</taxon>
        <taxon>Gunneridae</taxon>
        <taxon>Pentapetalae</taxon>
        <taxon>rosids</taxon>
        <taxon>malvids</taxon>
        <taxon>Myrtales</taxon>
        <taxon>Melastomataceae</taxon>
        <taxon>Melastomatoideae</taxon>
        <taxon>Melastomateae</taxon>
        <taxon>Melastoma</taxon>
    </lineage>
</organism>
<accession>A0ACB9NZI1</accession>
<dbReference type="Proteomes" id="UP001057402">
    <property type="component" value="Chromosome 7"/>
</dbReference>
<proteinExistence type="predicted"/>
<evidence type="ECO:0000313" key="1">
    <source>
        <dbReference type="EMBL" id="KAI4340969.1"/>
    </source>
</evidence>
<reference evidence="2" key="1">
    <citation type="journal article" date="2023" name="Front. Plant Sci.">
        <title>Chromosomal-level genome assembly of Melastoma candidum provides insights into trichome evolution.</title>
        <authorList>
            <person name="Zhong Y."/>
            <person name="Wu W."/>
            <person name="Sun C."/>
            <person name="Zou P."/>
            <person name="Liu Y."/>
            <person name="Dai S."/>
            <person name="Zhou R."/>
        </authorList>
    </citation>
    <scope>NUCLEOTIDE SEQUENCE [LARGE SCALE GENOMIC DNA]</scope>
</reference>